<dbReference type="SUPFAM" id="SSF53756">
    <property type="entry name" value="UDP-Glycosyltransferase/glycogen phosphorylase"/>
    <property type="match status" value="1"/>
</dbReference>
<dbReference type="GO" id="GO:0016020">
    <property type="term" value="C:membrane"/>
    <property type="evidence" value="ECO:0007669"/>
    <property type="project" value="InterPro"/>
</dbReference>
<dbReference type="Gene3D" id="3.40.50.12580">
    <property type="match status" value="1"/>
</dbReference>
<dbReference type="EMBL" id="UINC01024249">
    <property type="protein sequence ID" value="SVA97523.1"/>
    <property type="molecule type" value="Genomic_DNA"/>
</dbReference>
<sequence>MQKEYNLIIRPHYFDRKYIPKFKLWTDLKGLKHIYFSNPANILSNDTMFDFALSDMLISDTSSILYEYLITQKPIIIAKTKNVDLHNMPPELDISTIARRFEEKNNILKVVESVFSNHDPKNYNKMLHQCFYYNDGKSVERISDFLSSGII</sequence>
<dbReference type="GO" id="GO:0047355">
    <property type="term" value="F:CDP-glycerol glycerophosphotransferase activity"/>
    <property type="evidence" value="ECO:0007669"/>
    <property type="project" value="InterPro"/>
</dbReference>
<dbReference type="AlphaFoldDB" id="A0A382A9B0"/>
<reference evidence="1" key="1">
    <citation type="submission" date="2018-05" db="EMBL/GenBank/DDBJ databases">
        <authorList>
            <person name="Lanie J.A."/>
            <person name="Ng W.-L."/>
            <person name="Kazmierczak K.M."/>
            <person name="Andrzejewski T.M."/>
            <person name="Davidsen T.M."/>
            <person name="Wayne K.J."/>
            <person name="Tettelin H."/>
            <person name="Glass J.I."/>
            <person name="Rusch D."/>
            <person name="Podicherti R."/>
            <person name="Tsui H.-C.T."/>
            <person name="Winkler M.E."/>
        </authorList>
    </citation>
    <scope>NUCLEOTIDE SEQUENCE</scope>
</reference>
<gene>
    <name evidence="1" type="ORF">METZ01_LOCUS150377</name>
</gene>
<organism evidence="1">
    <name type="scientific">marine metagenome</name>
    <dbReference type="NCBI Taxonomy" id="408172"/>
    <lineage>
        <taxon>unclassified sequences</taxon>
        <taxon>metagenomes</taxon>
        <taxon>ecological metagenomes</taxon>
    </lineage>
</organism>
<dbReference type="InterPro" id="IPR043148">
    <property type="entry name" value="TagF_C"/>
</dbReference>
<evidence type="ECO:0000313" key="1">
    <source>
        <dbReference type="EMBL" id="SVA97523.1"/>
    </source>
</evidence>
<evidence type="ECO:0008006" key="2">
    <source>
        <dbReference type="Google" id="ProtNLM"/>
    </source>
</evidence>
<accession>A0A382A9B0</accession>
<protein>
    <recommendedName>
        <fullName evidence="2">UDP-N-acetylglucosamine 2-epimerase domain-containing protein</fullName>
    </recommendedName>
</protein>
<name>A0A382A9B0_9ZZZZ</name>
<proteinExistence type="predicted"/>
<dbReference type="InterPro" id="IPR007554">
    <property type="entry name" value="Glycerophosphate_synth"/>
</dbReference>
<dbReference type="Pfam" id="PF04464">
    <property type="entry name" value="Glyphos_transf"/>
    <property type="match status" value="1"/>
</dbReference>